<dbReference type="EMBL" id="JBBPBN010000017">
    <property type="protein sequence ID" value="KAK9019625.1"/>
    <property type="molecule type" value="Genomic_DNA"/>
</dbReference>
<evidence type="ECO:0008006" key="8">
    <source>
        <dbReference type="Google" id="ProtNLM"/>
    </source>
</evidence>
<dbReference type="PANTHER" id="PTHR47955:SF15">
    <property type="entry name" value="CYTOCHROME P450 71A2-LIKE"/>
    <property type="match status" value="1"/>
</dbReference>
<keyword evidence="7" id="KW-1185">Reference proteome</keyword>
<evidence type="ECO:0000256" key="2">
    <source>
        <dbReference type="ARBA" id="ARBA00022723"/>
    </source>
</evidence>
<comment type="caution">
    <text evidence="6">The sequence shown here is derived from an EMBL/GenBank/DDBJ whole genome shotgun (WGS) entry which is preliminary data.</text>
</comment>
<dbReference type="InterPro" id="IPR036396">
    <property type="entry name" value="Cyt_P450_sf"/>
</dbReference>
<evidence type="ECO:0000313" key="6">
    <source>
        <dbReference type="EMBL" id="KAK9019625.1"/>
    </source>
</evidence>
<dbReference type="Pfam" id="PF00067">
    <property type="entry name" value="p450"/>
    <property type="match status" value="1"/>
</dbReference>
<dbReference type="InterPro" id="IPR001128">
    <property type="entry name" value="Cyt_P450"/>
</dbReference>
<reference evidence="6 7" key="1">
    <citation type="journal article" date="2024" name="G3 (Bethesda)">
        <title>Genome assembly of Hibiscus sabdariffa L. provides insights into metabolisms of medicinal natural products.</title>
        <authorList>
            <person name="Kim T."/>
        </authorList>
    </citation>
    <scope>NUCLEOTIDE SEQUENCE [LARGE SCALE GENOMIC DNA]</scope>
    <source>
        <strain evidence="6">TK-2024</strain>
        <tissue evidence="6">Old leaves</tissue>
    </source>
</reference>
<evidence type="ECO:0000313" key="7">
    <source>
        <dbReference type="Proteomes" id="UP001396334"/>
    </source>
</evidence>
<keyword evidence="2 4" id="KW-0479">Metal-binding</keyword>
<keyword evidence="5" id="KW-1133">Transmembrane helix</keyword>
<accession>A0ABR2S3H4</accession>
<dbReference type="PANTHER" id="PTHR47955">
    <property type="entry name" value="CYTOCHROME P450 FAMILY 71 PROTEIN"/>
    <property type="match status" value="1"/>
</dbReference>
<dbReference type="Proteomes" id="UP001396334">
    <property type="component" value="Unassembled WGS sequence"/>
</dbReference>
<keyword evidence="5" id="KW-0812">Transmembrane</keyword>
<feature type="transmembrane region" description="Helical" evidence="5">
    <location>
        <begin position="6"/>
        <end position="28"/>
    </location>
</feature>
<dbReference type="Gene3D" id="1.10.630.10">
    <property type="entry name" value="Cytochrome P450"/>
    <property type="match status" value="1"/>
</dbReference>
<evidence type="ECO:0000256" key="4">
    <source>
        <dbReference type="RuleBase" id="RU000461"/>
    </source>
</evidence>
<comment type="similarity">
    <text evidence="1 4">Belongs to the cytochrome P450 family.</text>
</comment>
<gene>
    <name evidence="6" type="ORF">V6N11_054140</name>
</gene>
<dbReference type="InterPro" id="IPR002401">
    <property type="entry name" value="Cyt_P450_E_grp-I"/>
</dbReference>
<dbReference type="InterPro" id="IPR017972">
    <property type="entry name" value="Cyt_P450_CS"/>
</dbReference>
<evidence type="ECO:0000256" key="1">
    <source>
        <dbReference type="ARBA" id="ARBA00010617"/>
    </source>
</evidence>
<organism evidence="6 7">
    <name type="scientific">Hibiscus sabdariffa</name>
    <name type="common">roselle</name>
    <dbReference type="NCBI Taxonomy" id="183260"/>
    <lineage>
        <taxon>Eukaryota</taxon>
        <taxon>Viridiplantae</taxon>
        <taxon>Streptophyta</taxon>
        <taxon>Embryophyta</taxon>
        <taxon>Tracheophyta</taxon>
        <taxon>Spermatophyta</taxon>
        <taxon>Magnoliopsida</taxon>
        <taxon>eudicotyledons</taxon>
        <taxon>Gunneridae</taxon>
        <taxon>Pentapetalae</taxon>
        <taxon>rosids</taxon>
        <taxon>malvids</taxon>
        <taxon>Malvales</taxon>
        <taxon>Malvaceae</taxon>
        <taxon>Malvoideae</taxon>
        <taxon>Hibiscus</taxon>
    </lineage>
</organism>
<protein>
    <recommendedName>
        <fullName evidence="8">Cytochrome P450</fullName>
    </recommendedName>
</protein>
<keyword evidence="4" id="KW-0503">Monooxygenase</keyword>
<evidence type="ECO:0000256" key="3">
    <source>
        <dbReference type="ARBA" id="ARBA00023004"/>
    </source>
</evidence>
<dbReference type="PRINTS" id="PR00463">
    <property type="entry name" value="EP450I"/>
</dbReference>
<dbReference type="PROSITE" id="PS00086">
    <property type="entry name" value="CYTOCHROME_P450"/>
    <property type="match status" value="1"/>
</dbReference>
<proteinExistence type="inferred from homology"/>
<keyword evidence="4" id="KW-0349">Heme</keyword>
<keyword evidence="5" id="KW-0472">Membrane</keyword>
<dbReference type="PRINTS" id="PR00385">
    <property type="entry name" value="P450"/>
</dbReference>
<keyword evidence="3 4" id="KW-0408">Iron</keyword>
<name>A0ABR2S3H4_9ROSI</name>
<dbReference type="CDD" id="cd11072">
    <property type="entry name" value="CYP71-like"/>
    <property type="match status" value="1"/>
</dbReference>
<dbReference type="SUPFAM" id="SSF48264">
    <property type="entry name" value="Cytochrome P450"/>
    <property type="match status" value="1"/>
</dbReference>
<sequence length="500" mass="56768">MELLNIVTLYSNTLFLSLLFLFSLLILLKLVKKKNLNLPPSPPKLPIIGNIHQLGKLPHRSLRDLSRNYGSLLLLHLGYNPTLLVSSADMVREIAKNHDIVFSDRPKTTAVDVLFYGCKDLAFAPHDEYWRQVKKVSVVELFSHKREHSFQFVRGEEVEILINKIRSACLKGETVNLTAMLMFATSNMVSRCVLSHKSEEEDGCSKLGLMARRMMVLFSSFCIGDMFPYLKWLDVVTGYVPSLKALSAEFDVFLDQVIESHEETKQKDFVSIIMQLQKDGMLGMDLTRDNIKAILLDMFVGGTDTTTTTMDWMMAELLKHPNAMKKVQEEVREVVGNKGKVDAEDISKMQYFKCVTKETFRLHPAAPLLVPRKTSASVKLKGYDIPSGTTIMINGWAIQRDPECWEKPEEFIPERFENSSIDFKGEDFAFIPFGFGRRGCPGLPFAVASIEYVIANLLYWFDWKFPAGETADNLDMTELYGVAVNRKSPLRVIPISHQSV</sequence>
<evidence type="ECO:0000256" key="5">
    <source>
        <dbReference type="SAM" id="Phobius"/>
    </source>
</evidence>
<keyword evidence="4" id="KW-0560">Oxidoreductase</keyword>